<keyword evidence="5" id="KW-0574">Periplasm</keyword>
<sequence length="225" mass="23948">MLRITKMKKRVLLLTAAVATGALLALYGPTLLGFHRLQRHIDTAAQADDADGGPWPRVTDVCMGCHGVKGTSLSQAYPSLAGQPAQYVAAQLRAFAGGQRANPTMGPLAMTMSEAEITRLAGYYAKQAPLDNRYFKPDARLRTKGEQWVTGGACAACHGARLTGQARFPRLAGQGYDYLLAQLDAFATGSRREATGTMQRVAQAMSADDRAAVATYLASLSPATQ</sequence>
<dbReference type="GO" id="GO:0009055">
    <property type="term" value="F:electron transfer activity"/>
    <property type="evidence" value="ECO:0007669"/>
    <property type="project" value="InterPro"/>
</dbReference>
<feature type="domain" description="Cytochrome c" evidence="10">
    <location>
        <begin position="47"/>
        <end position="128"/>
    </location>
</feature>
<feature type="binding site" description="covalent" evidence="8">
    <location>
        <position position="154"/>
    </location>
    <ligand>
        <name>heme c</name>
        <dbReference type="ChEBI" id="CHEBI:61717"/>
        <label>2</label>
    </ligand>
</feature>
<feature type="domain" description="Cytochrome c" evidence="10">
    <location>
        <begin position="140"/>
        <end position="221"/>
    </location>
</feature>
<dbReference type="SUPFAM" id="SSF46626">
    <property type="entry name" value="Cytochrome c"/>
    <property type="match status" value="2"/>
</dbReference>
<feature type="binding site" description="axial binding residue" evidence="9">
    <location>
        <position position="198"/>
    </location>
    <ligand>
        <name>heme c</name>
        <dbReference type="ChEBI" id="CHEBI:61717"/>
        <label>2</label>
    </ligand>
    <ligandPart>
        <name>Fe</name>
        <dbReference type="ChEBI" id="CHEBI:18248"/>
    </ligandPart>
</feature>
<dbReference type="Pfam" id="PF00034">
    <property type="entry name" value="Cytochrom_C"/>
    <property type="match status" value="1"/>
</dbReference>
<evidence type="ECO:0000313" key="11">
    <source>
        <dbReference type="EMBL" id="CAR53969.1"/>
    </source>
</evidence>
<evidence type="ECO:0000256" key="2">
    <source>
        <dbReference type="ARBA" id="ARBA00022448"/>
    </source>
</evidence>
<keyword evidence="12" id="KW-1185">Reference proteome</keyword>
<evidence type="ECO:0000256" key="9">
    <source>
        <dbReference type="PIRSR" id="PIRSR000005-2"/>
    </source>
</evidence>
<dbReference type="InterPro" id="IPR024167">
    <property type="entry name" value="Cytochrome_c4-like"/>
</dbReference>
<dbReference type="PROSITE" id="PS51007">
    <property type="entry name" value="CYTC"/>
    <property type="match status" value="2"/>
</dbReference>
<dbReference type="HOGENOM" id="CLU_076280_3_0_4"/>
<feature type="binding site" description="axial binding residue" evidence="9">
    <location>
        <position position="105"/>
    </location>
    <ligand>
        <name>heme c</name>
        <dbReference type="ChEBI" id="CHEBI:61717"/>
        <label>1</label>
    </ligand>
    <ligandPart>
        <name>Fe</name>
        <dbReference type="ChEBI" id="CHEBI:18248"/>
    </ligandPart>
</feature>
<feature type="binding site" description="covalent" evidence="8">
    <location>
        <position position="157"/>
    </location>
    <ligand>
        <name>heme c</name>
        <dbReference type="ChEBI" id="CHEBI:61717"/>
        <label>2</label>
    </ligand>
</feature>
<feature type="binding site" description="axial binding residue" evidence="9">
    <location>
        <position position="158"/>
    </location>
    <ligand>
        <name>heme c</name>
        <dbReference type="ChEBI" id="CHEBI:61717"/>
        <label>2</label>
    </ligand>
    <ligandPart>
        <name>Fe</name>
        <dbReference type="ChEBI" id="CHEBI:18248"/>
    </ligandPart>
</feature>
<evidence type="ECO:0000256" key="4">
    <source>
        <dbReference type="ARBA" id="ARBA00022723"/>
    </source>
</evidence>
<evidence type="ECO:0000256" key="7">
    <source>
        <dbReference type="ARBA" id="ARBA00023004"/>
    </source>
</evidence>
<gene>
    <name evidence="11" type="ORF">BCAM0113</name>
</gene>
<dbReference type="KEGG" id="bcj:BCAM0113"/>
<evidence type="ECO:0000313" key="12">
    <source>
        <dbReference type="Proteomes" id="UP000001035"/>
    </source>
</evidence>
<dbReference type="Pfam" id="PF13442">
    <property type="entry name" value="Cytochrome_CBB3"/>
    <property type="match status" value="1"/>
</dbReference>
<dbReference type="InterPro" id="IPR009056">
    <property type="entry name" value="Cyt_c-like_dom"/>
</dbReference>
<dbReference type="GO" id="GO:0005506">
    <property type="term" value="F:iron ion binding"/>
    <property type="evidence" value="ECO:0007669"/>
    <property type="project" value="InterPro"/>
</dbReference>
<protein>
    <submittedName>
        <fullName evidence="11">Cytochrome c</fullName>
    </submittedName>
</protein>
<dbReference type="InterPro" id="IPR036909">
    <property type="entry name" value="Cyt_c-like_dom_sf"/>
</dbReference>
<keyword evidence="2" id="KW-0813">Transport</keyword>
<evidence type="ECO:0000256" key="3">
    <source>
        <dbReference type="ARBA" id="ARBA00022617"/>
    </source>
</evidence>
<proteinExistence type="predicted"/>
<dbReference type="GO" id="GO:0042597">
    <property type="term" value="C:periplasmic space"/>
    <property type="evidence" value="ECO:0007669"/>
    <property type="project" value="UniProtKB-SubCell"/>
</dbReference>
<evidence type="ECO:0000256" key="1">
    <source>
        <dbReference type="ARBA" id="ARBA00004418"/>
    </source>
</evidence>
<organism evidence="11 12">
    <name type="scientific">Burkholderia cenocepacia (strain ATCC BAA-245 / DSM 16553 / LMG 16656 / NCTC 13227 / J2315 / CF5610)</name>
    <name type="common">Burkholderia cepacia (strain J2315)</name>
    <dbReference type="NCBI Taxonomy" id="216591"/>
    <lineage>
        <taxon>Bacteria</taxon>
        <taxon>Pseudomonadati</taxon>
        <taxon>Pseudomonadota</taxon>
        <taxon>Betaproteobacteria</taxon>
        <taxon>Burkholderiales</taxon>
        <taxon>Burkholderiaceae</taxon>
        <taxon>Burkholderia</taxon>
        <taxon>Burkholderia cepacia complex</taxon>
    </lineage>
</organism>
<dbReference type="Proteomes" id="UP000001035">
    <property type="component" value="Chromosome 2"/>
</dbReference>
<dbReference type="Gene3D" id="1.10.760.10">
    <property type="entry name" value="Cytochrome c-like domain"/>
    <property type="match status" value="2"/>
</dbReference>
<dbReference type="PANTHER" id="PTHR33751:SF9">
    <property type="entry name" value="CYTOCHROME C4"/>
    <property type="match status" value="1"/>
</dbReference>
<dbReference type="PANTHER" id="PTHR33751">
    <property type="entry name" value="CBB3-TYPE CYTOCHROME C OXIDASE SUBUNIT FIXP"/>
    <property type="match status" value="1"/>
</dbReference>
<dbReference type="AlphaFoldDB" id="B4EGN7"/>
<keyword evidence="3 8" id="KW-0349">Heme</keyword>
<name>B4EGN7_BURCJ</name>
<comment type="subcellular location">
    <subcellularLocation>
        <location evidence="1">Periplasm</location>
    </subcellularLocation>
</comment>
<feature type="binding site" description="covalent" evidence="8">
    <location>
        <position position="62"/>
    </location>
    <ligand>
        <name>heme c</name>
        <dbReference type="ChEBI" id="CHEBI:61717"/>
        <label>1</label>
    </ligand>
</feature>
<keyword evidence="4 9" id="KW-0479">Metal-binding</keyword>
<dbReference type="GO" id="GO:0020037">
    <property type="term" value="F:heme binding"/>
    <property type="evidence" value="ECO:0007669"/>
    <property type="project" value="InterPro"/>
</dbReference>
<comment type="PTM">
    <text evidence="8">Binds 2 heme c groups covalently per subunit.</text>
</comment>
<keyword evidence="7 9" id="KW-0408">Iron</keyword>
<keyword evidence="6" id="KW-0249">Electron transport</keyword>
<feature type="binding site" description="covalent" evidence="8">
    <location>
        <position position="65"/>
    </location>
    <ligand>
        <name>heme c</name>
        <dbReference type="ChEBI" id="CHEBI:61717"/>
        <label>1</label>
    </ligand>
</feature>
<dbReference type="InterPro" id="IPR050597">
    <property type="entry name" value="Cytochrome_c_Oxidase_Subunit"/>
</dbReference>
<accession>B4EGN7</accession>
<evidence type="ECO:0000256" key="5">
    <source>
        <dbReference type="ARBA" id="ARBA00022764"/>
    </source>
</evidence>
<reference evidence="11 12" key="1">
    <citation type="journal article" date="2009" name="J. Bacteriol.">
        <title>The genome of Burkholderia cenocepacia J2315, an epidemic pathogen of cystic fibrosis patients.</title>
        <authorList>
            <person name="Holden M.T."/>
            <person name="Seth-Smith H.M."/>
            <person name="Crossman L.C."/>
            <person name="Sebaihia M."/>
            <person name="Bentley S.D."/>
            <person name="Cerdeno-Tarraga A.M."/>
            <person name="Thomson N.R."/>
            <person name="Bason N."/>
            <person name="Quail M.A."/>
            <person name="Sharp S."/>
            <person name="Cherevach I."/>
            <person name="Churcher C."/>
            <person name="Goodhead I."/>
            <person name="Hauser H."/>
            <person name="Holroyd N."/>
            <person name="Mungall K."/>
            <person name="Scott P."/>
            <person name="Walker D."/>
            <person name="White B."/>
            <person name="Rose H."/>
            <person name="Iversen P."/>
            <person name="Mil-Homens D."/>
            <person name="Rocha E.P."/>
            <person name="Fialho A.M."/>
            <person name="Baldwin A."/>
            <person name="Dowson C."/>
            <person name="Barrell B.G."/>
            <person name="Govan J.R."/>
            <person name="Vandamme P."/>
            <person name="Hart C.A."/>
            <person name="Mahenthiralingam E."/>
            <person name="Parkhill J."/>
        </authorList>
    </citation>
    <scope>NUCLEOTIDE SEQUENCE [LARGE SCALE GENOMIC DNA]</scope>
    <source>
        <strain evidence="12">ATCC BAA-245 / DSM 16553 / LMG 16656 / NCTC 13227 / J2315 / CF5610</strain>
    </source>
</reference>
<dbReference type="PIRSF" id="PIRSF000005">
    <property type="entry name" value="Cytochrome_c4"/>
    <property type="match status" value="1"/>
</dbReference>
<evidence type="ECO:0000259" key="10">
    <source>
        <dbReference type="PROSITE" id="PS51007"/>
    </source>
</evidence>
<evidence type="ECO:0000256" key="6">
    <source>
        <dbReference type="ARBA" id="ARBA00022982"/>
    </source>
</evidence>
<dbReference type="eggNOG" id="COG2863">
    <property type="taxonomic scope" value="Bacteria"/>
</dbReference>
<feature type="binding site" description="axial binding residue" evidence="9">
    <location>
        <position position="66"/>
    </location>
    <ligand>
        <name>heme c</name>
        <dbReference type="ChEBI" id="CHEBI:61717"/>
        <label>1</label>
    </ligand>
    <ligandPart>
        <name>Fe</name>
        <dbReference type="ChEBI" id="CHEBI:18248"/>
    </ligandPart>
</feature>
<evidence type="ECO:0000256" key="8">
    <source>
        <dbReference type="PIRSR" id="PIRSR000005-1"/>
    </source>
</evidence>
<dbReference type="EMBL" id="AM747721">
    <property type="protein sequence ID" value="CAR53969.1"/>
    <property type="molecule type" value="Genomic_DNA"/>
</dbReference>